<dbReference type="EMBL" id="SIRT01000009">
    <property type="protein sequence ID" value="TBN02620.1"/>
    <property type="molecule type" value="Genomic_DNA"/>
</dbReference>
<comment type="caution">
    <text evidence="1">The sequence shown here is derived from an EMBL/GenBank/DDBJ whole genome shotgun (WGS) entry which is preliminary data.</text>
</comment>
<dbReference type="PROSITE" id="PS51257">
    <property type="entry name" value="PROKAR_LIPOPROTEIN"/>
    <property type="match status" value="1"/>
</dbReference>
<sequence length="195" mass="21779">MKRREALKQIGLTLGYSALAPSALSILQSCTSEAKKWTPVFFTEEEAIIIKNLVDLILPKTDKSPGALDVNVPQFIDLYASKAYDDKTVVKYREEIKSIVDALPISEDGAKGLKPEDYTTLLDKYLKISKTEANQLRKERNLVFKALSNLRNQTVWAYKTSEIVGEKVLAYDPIPAQQIGCLPLDEATEGKAWSL</sequence>
<accession>A0A4Q9FBP0</accession>
<evidence type="ECO:0000313" key="1">
    <source>
        <dbReference type="EMBL" id="TBN02620.1"/>
    </source>
</evidence>
<dbReference type="Proteomes" id="UP000291142">
    <property type="component" value="Unassembled WGS sequence"/>
</dbReference>
<organism evidence="1 2">
    <name type="scientific">Hyunsoonleella flava</name>
    <dbReference type="NCBI Taxonomy" id="2527939"/>
    <lineage>
        <taxon>Bacteria</taxon>
        <taxon>Pseudomonadati</taxon>
        <taxon>Bacteroidota</taxon>
        <taxon>Flavobacteriia</taxon>
        <taxon>Flavobacteriales</taxon>
        <taxon>Flavobacteriaceae</taxon>
    </lineage>
</organism>
<dbReference type="InterPro" id="IPR027056">
    <property type="entry name" value="Gluconate_2DH_su3"/>
</dbReference>
<dbReference type="RefSeq" id="WP_130964574.1">
    <property type="nucleotide sequence ID" value="NZ_SIRT01000009.1"/>
</dbReference>
<proteinExistence type="predicted"/>
<dbReference type="OrthoDB" id="6385145at2"/>
<dbReference type="Pfam" id="PF13618">
    <property type="entry name" value="Gluconate_2-dh3"/>
    <property type="match status" value="1"/>
</dbReference>
<keyword evidence="2" id="KW-1185">Reference proteome</keyword>
<protein>
    <submittedName>
        <fullName evidence="1">Gluconate 2-dehydrogenase subunit 3 family protein</fullName>
    </submittedName>
</protein>
<dbReference type="AlphaFoldDB" id="A0A4Q9FBP0"/>
<gene>
    <name evidence="1" type="ORF">EYD45_10830</name>
</gene>
<evidence type="ECO:0000313" key="2">
    <source>
        <dbReference type="Proteomes" id="UP000291142"/>
    </source>
</evidence>
<name>A0A4Q9FBP0_9FLAO</name>
<reference evidence="1 2" key="1">
    <citation type="submission" date="2019-02" db="EMBL/GenBank/DDBJ databases">
        <title>Hyunsoonleella sp., isolated from marine sediment.</title>
        <authorList>
            <person name="Liu B.-T."/>
        </authorList>
    </citation>
    <scope>NUCLEOTIDE SEQUENCE [LARGE SCALE GENOMIC DNA]</scope>
    <source>
        <strain evidence="1 2">T58</strain>
    </source>
</reference>